<dbReference type="InterPro" id="IPR036390">
    <property type="entry name" value="WH_DNA-bd_sf"/>
</dbReference>
<dbReference type="Pfam" id="PF00392">
    <property type="entry name" value="GntR"/>
    <property type="match status" value="1"/>
</dbReference>
<evidence type="ECO:0000256" key="3">
    <source>
        <dbReference type="ARBA" id="ARBA00023163"/>
    </source>
</evidence>
<proteinExistence type="predicted"/>
<evidence type="ECO:0000313" key="5">
    <source>
        <dbReference type="EMBL" id="MET3590842.1"/>
    </source>
</evidence>
<evidence type="ECO:0000256" key="2">
    <source>
        <dbReference type="ARBA" id="ARBA00023125"/>
    </source>
</evidence>
<keyword evidence="3" id="KW-0804">Transcription</keyword>
<dbReference type="EMBL" id="JBEPLM010000001">
    <property type="protein sequence ID" value="MET3590842.1"/>
    <property type="molecule type" value="Genomic_DNA"/>
</dbReference>
<dbReference type="Gene3D" id="1.20.120.530">
    <property type="entry name" value="GntR ligand-binding domain-like"/>
    <property type="match status" value="1"/>
</dbReference>
<dbReference type="PANTHER" id="PTHR43537:SF24">
    <property type="entry name" value="GLUCONATE OPERON TRANSCRIPTIONAL REPRESSOR"/>
    <property type="match status" value="1"/>
</dbReference>
<dbReference type="InterPro" id="IPR000524">
    <property type="entry name" value="Tscrpt_reg_HTH_GntR"/>
</dbReference>
<dbReference type="Proteomes" id="UP001549036">
    <property type="component" value="Unassembled WGS sequence"/>
</dbReference>
<name>A0ABV2HL07_9HYPH</name>
<dbReference type="Gene3D" id="1.10.10.10">
    <property type="entry name" value="Winged helix-like DNA-binding domain superfamily/Winged helix DNA-binding domain"/>
    <property type="match status" value="1"/>
</dbReference>
<evidence type="ECO:0000313" key="6">
    <source>
        <dbReference type="Proteomes" id="UP001549036"/>
    </source>
</evidence>
<dbReference type="SMART" id="SM00895">
    <property type="entry name" value="FCD"/>
    <property type="match status" value="1"/>
</dbReference>
<dbReference type="SUPFAM" id="SSF48008">
    <property type="entry name" value="GntR ligand-binding domain-like"/>
    <property type="match status" value="1"/>
</dbReference>
<evidence type="ECO:0000259" key="4">
    <source>
        <dbReference type="PROSITE" id="PS50949"/>
    </source>
</evidence>
<comment type="caution">
    <text evidence="5">The sequence shown here is derived from an EMBL/GenBank/DDBJ whole genome shotgun (WGS) entry which is preliminary data.</text>
</comment>
<keyword evidence="1" id="KW-0805">Transcription regulation</keyword>
<dbReference type="Pfam" id="PF07729">
    <property type="entry name" value="FCD"/>
    <property type="match status" value="1"/>
</dbReference>
<dbReference type="InterPro" id="IPR011711">
    <property type="entry name" value="GntR_C"/>
</dbReference>
<reference evidence="5 6" key="1">
    <citation type="submission" date="2024-06" db="EMBL/GenBank/DDBJ databases">
        <title>Genomic Encyclopedia of Type Strains, Phase IV (KMG-IV): sequencing the most valuable type-strain genomes for metagenomic binning, comparative biology and taxonomic classification.</title>
        <authorList>
            <person name="Goeker M."/>
        </authorList>
    </citation>
    <scope>NUCLEOTIDE SEQUENCE [LARGE SCALE GENOMIC DNA]</scope>
    <source>
        <strain evidence="5 6">DSM 29846</strain>
    </source>
</reference>
<dbReference type="GO" id="GO:0003677">
    <property type="term" value="F:DNA binding"/>
    <property type="evidence" value="ECO:0007669"/>
    <property type="project" value="UniProtKB-KW"/>
</dbReference>
<dbReference type="PANTHER" id="PTHR43537">
    <property type="entry name" value="TRANSCRIPTIONAL REGULATOR, GNTR FAMILY"/>
    <property type="match status" value="1"/>
</dbReference>
<accession>A0ABV2HL07</accession>
<dbReference type="PROSITE" id="PS50949">
    <property type="entry name" value="HTH_GNTR"/>
    <property type="match status" value="1"/>
</dbReference>
<organism evidence="5 6">
    <name type="scientific">Mesorhizobium shonense</name>
    <dbReference type="NCBI Taxonomy" id="1209948"/>
    <lineage>
        <taxon>Bacteria</taxon>
        <taxon>Pseudomonadati</taxon>
        <taxon>Pseudomonadota</taxon>
        <taxon>Alphaproteobacteria</taxon>
        <taxon>Hyphomicrobiales</taxon>
        <taxon>Phyllobacteriaceae</taxon>
        <taxon>Mesorhizobium</taxon>
    </lineage>
</organism>
<dbReference type="InterPro" id="IPR036388">
    <property type="entry name" value="WH-like_DNA-bd_sf"/>
</dbReference>
<keyword evidence="2 5" id="KW-0238">DNA-binding</keyword>
<protein>
    <submittedName>
        <fullName evidence="5">DNA-binding GntR family transcriptional regulator</fullName>
    </submittedName>
</protein>
<feature type="domain" description="HTH gntR-type" evidence="4">
    <location>
        <begin position="17"/>
        <end position="84"/>
    </location>
</feature>
<sequence>MSKRRETEASVLGGHADAAQDIVYRWLKQHVLTLPSQEGTFLTEAEVCRGTGTSRTPVREALLRLEADGLLRIVPKKGAYVPPITEADIEAVMQARGLVEEWCSRRAASFGEMLAAELDRLIAEQVELRQDPVAFIECDREFHRTIVRAAGNPVLADFYESLRDRQLRMGVHVMTISGGRGESVLAEHAAIVEGIRRGDPEQAAAAVAEHLACTLVALRLPVSAGWAARAQVATAGLINRNNGRLRVT</sequence>
<gene>
    <name evidence="5" type="ORF">ABID26_000221</name>
</gene>
<dbReference type="SUPFAM" id="SSF46785">
    <property type="entry name" value="Winged helix' DNA-binding domain"/>
    <property type="match status" value="1"/>
</dbReference>
<dbReference type="SMART" id="SM00345">
    <property type="entry name" value="HTH_GNTR"/>
    <property type="match status" value="1"/>
</dbReference>
<evidence type="ECO:0000256" key="1">
    <source>
        <dbReference type="ARBA" id="ARBA00023015"/>
    </source>
</evidence>
<keyword evidence="6" id="KW-1185">Reference proteome</keyword>
<dbReference type="InterPro" id="IPR008920">
    <property type="entry name" value="TF_FadR/GntR_C"/>
</dbReference>